<keyword evidence="2" id="KW-0067">ATP-binding</keyword>
<feature type="transmembrane region" description="Helical" evidence="1">
    <location>
        <begin position="193"/>
        <end position="214"/>
    </location>
</feature>
<keyword evidence="1" id="KW-0812">Transmembrane</keyword>
<dbReference type="Proteomes" id="UP000324781">
    <property type="component" value="Unassembled WGS sequence"/>
</dbReference>
<evidence type="ECO:0000256" key="1">
    <source>
        <dbReference type="SAM" id="Phobius"/>
    </source>
</evidence>
<feature type="transmembrane region" description="Helical" evidence="1">
    <location>
        <begin position="495"/>
        <end position="519"/>
    </location>
</feature>
<feature type="transmembrane region" description="Helical" evidence="1">
    <location>
        <begin position="451"/>
        <end position="475"/>
    </location>
</feature>
<name>A0A1M6DC81_9FIRM</name>
<keyword evidence="3" id="KW-1185">Reference proteome</keyword>
<feature type="transmembrane region" description="Helical" evidence="1">
    <location>
        <begin position="35"/>
        <end position="55"/>
    </location>
</feature>
<protein>
    <submittedName>
        <fullName evidence="2">ATP-binding cassette</fullName>
    </submittedName>
</protein>
<feature type="transmembrane region" description="Helical" evidence="1">
    <location>
        <begin position="266"/>
        <end position="288"/>
    </location>
</feature>
<dbReference type="OrthoDB" id="138672at2"/>
<dbReference type="InterPro" id="IPR031599">
    <property type="entry name" value="ABC_tran_2"/>
</dbReference>
<reference evidence="2 3" key="1">
    <citation type="submission" date="2016-11" db="EMBL/GenBank/DDBJ databases">
        <authorList>
            <person name="Varghese N."/>
            <person name="Submissions S."/>
        </authorList>
    </citation>
    <scope>NUCLEOTIDE SEQUENCE [LARGE SCALE GENOMIC DNA]</scope>
    <source>
        <strain evidence="2 3">DSM 19027</strain>
    </source>
</reference>
<keyword evidence="1" id="KW-0472">Membrane</keyword>
<keyword evidence="1" id="KW-1133">Transmembrane helix</keyword>
<sequence length="560" mass="61790">MNKFLSLLKLQINARFGLSMARYNFRHDKKEMWKAIGLASAVLFTLGMFVFFYTYMMLGFHKAASLLPIKSTQIIITMGAASAGLLILFFGIFYILGALFLARDTEFLVSLPIKQSSVFLSKFMLVLLGEYPIALFFMLPPVIIYGTGEQKGVLYYIMALVSVLLLPIVPLVLSSLLSLVLMHVVSRSRRRDLLIIVGSIILFLVLFVGQNLLLSRIPENLTEMELYTRILQESDGLVEWSGRIFPPAVWITKALSHTGAEALKNLGMLILASAVCFIPVWLLASVIYQKGATAQLEAEKKTINRELTYKGSLPVMVFFKNEWKGILRTPVYALNSLIGIIIGPVILCMPLFGGNFAQDADVEALYAFIRQYRSSPALVLILSGILLLFGSFNAAVSSTYSREGKCLWILKSIPVRPRIQAAGKLLAGYSISLLSVLTASLAMAFTLRLGFGLWLSSFLLSAAAIFPACLIGILIDLNRPKLHWNNPNEAIKQNFNVVLGMLAGMLLIVVLGVVCYGMLRHNMNPALLYGLIILILAGLSLAGLKLLGTTAERAYRKLEG</sequence>
<feature type="transmembrane region" description="Helical" evidence="1">
    <location>
        <begin position="525"/>
        <end position="547"/>
    </location>
</feature>
<feature type="transmembrane region" description="Helical" evidence="1">
    <location>
        <begin position="377"/>
        <end position="400"/>
    </location>
</feature>
<evidence type="ECO:0000313" key="2">
    <source>
        <dbReference type="EMBL" id="SHI70874.1"/>
    </source>
</evidence>
<dbReference type="EMBL" id="FQZP01000007">
    <property type="protein sequence ID" value="SHI70874.1"/>
    <property type="molecule type" value="Genomic_DNA"/>
</dbReference>
<dbReference type="Pfam" id="PF16949">
    <property type="entry name" value="ABC_tran_2"/>
    <property type="match status" value="1"/>
</dbReference>
<dbReference type="GO" id="GO:0005524">
    <property type="term" value="F:ATP binding"/>
    <property type="evidence" value="ECO:0007669"/>
    <property type="project" value="UniProtKB-KW"/>
</dbReference>
<proteinExistence type="predicted"/>
<feature type="transmembrane region" description="Helical" evidence="1">
    <location>
        <begin position="421"/>
        <end position="445"/>
    </location>
</feature>
<feature type="transmembrane region" description="Helical" evidence="1">
    <location>
        <begin position="75"/>
        <end position="102"/>
    </location>
</feature>
<dbReference type="RefSeq" id="WP_149677995.1">
    <property type="nucleotide sequence ID" value="NZ_FQZP01000007.1"/>
</dbReference>
<gene>
    <name evidence="2" type="ORF">SAMN05444373_100735</name>
</gene>
<organism evidence="2 3">
    <name type="scientific">Thermoclostridium caenicola</name>
    <dbReference type="NCBI Taxonomy" id="659425"/>
    <lineage>
        <taxon>Bacteria</taxon>
        <taxon>Bacillati</taxon>
        <taxon>Bacillota</taxon>
        <taxon>Clostridia</taxon>
        <taxon>Eubacteriales</taxon>
        <taxon>Oscillospiraceae</taxon>
        <taxon>Thermoclostridium</taxon>
    </lineage>
</organism>
<feature type="transmembrane region" description="Helical" evidence="1">
    <location>
        <begin position="332"/>
        <end position="357"/>
    </location>
</feature>
<evidence type="ECO:0000313" key="3">
    <source>
        <dbReference type="Proteomes" id="UP000324781"/>
    </source>
</evidence>
<dbReference type="AlphaFoldDB" id="A0A1M6DC81"/>
<feature type="transmembrane region" description="Helical" evidence="1">
    <location>
        <begin position="123"/>
        <end position="147"/>
    </location>
</feature>
<feature type="transmembrane region" description="Helical" evidence="1">
    <location>
        <begin position="153"/>
        <end position="181"/>
    </location>
</feature>
<accession>A0A1M6DC81</accession>
<keyword evidence="2" id="KW-0547">Nucleotide-binding</keyword>